<feature type="transmembrane region" description="Helical" evidence="17">
    <location>
        <begin position="167"/>
        <end position="185"/>
    </location>
</feature>
<feature type="transmembrane region" description="Helical" evidence="17">
    <location>
        <begin position="1396"/>
        <end position="1421"/>
    </location>
</feature>
<dbReference type="InterPro" id="IPR005446">
    <property type="entry name" value="VDCC_L_a1su"/>
</dbReference>
<feature type="domain" description="Ion transport" evidence="18">
    <location>
        <begin position="1071"/>
        <end position="1228"/>
    </location>
</feature>
<keyword evidence="10 17" id="KW-1133">Transmembrane helix</keyword>
<dbReference type="PANTHER" id="PTHR45628">
    <property type="entry name" value="VOLTAGE-DEPENDENT CALCIUM CHANNEL TYPE A SUBUNIT ALPHA-1"/>
    <property type="match status" value="1"/>
</dbReference>
<evidence type="ECO:0000256" key="9">
    <source>
        <dbReference type="ARBA" id="ARBA00022882"/>
    </source>
</evidence>
<evidence type="ECO:0000256" key="14">
    <source>
        <dbReference type="PIRSR" id="PIRSR602077-1"/>
    </source>
</evidence>
<feature type="transmembrane region" description="Helical" evidence="17">
    <location>
        <begin position="430"/>
        <end position="452"/>
    </location>
</feature>
<feature type="transmembrane region" description="Helical" evidence="17">
    <location>
        <begin position="1085"/>
        <end position="1104"/>
    </location>
</feature>
<comment type="function">
    <text evidence="15">Voltage-sensitive calcium channels (VSCC) mediate the entry of calcium ions into excitable cells and are also involved in a variety of calcium-dependent processes, including muscle contraction, hormone or neurotransmitter release, gene expression, cell motility, cell division and cell death.</text>
</comment>
<feature type="domain" description="Ion transport" evidence="18">
    <location>
        <begin position="568"/>
        <end position="800"/>
    </location>
</feature>
<comment type="similarity">
    <text evidence="15">Belongs to the calcium channel alpha-1 subunit (TC 1.A.1.11) family.</text>
</comment>
<feature type="transmembrane region" description="Helical" evidence="17">
    <location>
        <begin position="1197"/>
        <end position="1222"/>
    </location>
</feature>
<keyword evidence="9 15" id="KW-0851">Voltage-gated channel</keyword>
<evidence type="ECO:0000256" key="10">
    <source>
        <dbReference type="ARBA" id="ARBA00022989"/>
    </source>
</evidence>
<feature type="compositionally biased region" description="Basic and acidic residues" evidence="16">
    <location>
        <begin position="805"/>
        <end position="816"/>
    </location>
</feature>
<feature type="binding site" evidence="14">
    <location>
        <position position="407"/>
    </location>
    <ligand>
        <name>Ca(2+)</name>
        <dbReference type="ChEBI" id="CHEBI:29108"/>
    </ligand>
</feature>
<evidence type="ECO:0000256" key="6">
    <source>
        <dbReference type="ARBA" id="ARBA00022723"/>
    </source>
</evidence>
<feature type="binding site" evidence="14">
    <location>
        <position position="750"/>
    </location>
    <ligand>
        <name>Ca(2+)</name>
        <dbReference type="ChEBI" id="CHEBI:29108"/>
    </ligand>
</feature>
<evidence type="ECO:0000313" key="20">
    <source>
        <dbReference type="Proteomes" id="UP001626550"/>
    </source>
</evidence>
<feature type="transmembrane region" description="Helical" evidence="17">
    <location>
        <begin position="919"/>
        <end position="938"/>
    </location>
</feature>
<feature type="transmembrane region" description="Helical" evidence="17">
    <location>
        <begin position="569"/>
        <end position="590"/>
    </location>
</feature>
<feature type="domain" description="Ion transport" evidence="18">
    <location>
        <begin position="165"/>
        <end position="463"/>
    </location>
</feature>
<dbReference type="GO" id="GO:0005245">
    <property type="term" value="F:voltage-gated calcium channel activity"/>
    <property type="evidence" value="ECO:0007669"/>
    <property type="project" value="UniProtKB-ARBA"/>
</dbReference>
<keyword evidence="13" id="KW-0407">Ion channel</keyword>
<comment type="caution">
    <text evidence="19">The sequence shown here is derived from an EMBL/GenBank/DDBJ whole genome shotgun (WGS) entry which is preliminary data.</text>
</comment>
<dbReference type="Proteomes" id="UP001626550">
    <property type="component" value="Unassembled WGS sequence"/>
</dbReference>
<evidence type="ECO:0000256" key="5">
    <source>
        <dbReference type="ARBA" id="ARBA00022692"/>
    </source>
</evidence>
<keyword evidence="12 17" id="KW-0472">Membrane</keyword>
<dbReference type="FunFam" id="1.20.120.350:FF:000010">
    <property type="entry name" value="Voltage-dependent L-type calcium channel subunit alpha"/>
    <property type="match status" value="1"/>
</dbReference>
<dbReference type="InterPro" id="IPR027359">
    <property type="entry name" value="Volt_channel_dom_sf"/>
</dbReference>
<feature type="transmembrane region" description="Helical" evidence="17">
    <location>
        <begin position="769"/>
        <end position="795"/>
    </location>
</feature>
<dbReference type="Gene3D" id="1.20.120.350">
    <property type="entry name" value="Voltage-gated potassium channels. Chain C"/>
    <property type="match status" value="3"/>
</dbReference>
<dbReference type="PRINTS" id="PR01630">
    <property type="entry name" value="LVDCCALPHA1"/>
</dbReference>
<evidence type="ECO:0000256" key="8">
    <source>
        <dbReference type="ARBA" id="ARBA00022837"/>
    </source>
</evidence>
<dbReference type="EMBL" id="JBJKFK010000208">
    <property type="protein sequence ID" value="KAL3318747.1"/>
    <property type="molecule type" value="Genomic_DNA"/>
</dbReference>
<keyword evidence="2" id="KW-0813">Transport</keyword>
<name>A0ABD2QHF2_9PLAT</name>
<feature type="transmembrane region" description="Helical" evidence="17">
    <location>
        <begin position="301"/>
        <end position="325"/>
    </location>
</feature>
<evidence type="ECO:0000256" key="17">
    <source>
        <dbReference type="SAM" id="Phobius"/>
    </source>
</evidence>
<dbReference type="PRINTS" id="PR00167">
    <property type="entry name" value="CACHANNEL"/>
</dbReference>
<dbReference type="InterPro" id="IPR002077">
    <property type="entry name" value="VDCCAlpha1"/>
</dbReference>
<feature type="transmembrane region" description="Helical" evidence="17">
    <location>
        <begin position="688"/>
        <end position="712"/>
    </location>
</feature>
<keyword evidence="6 14" id="KW-0479">Metal-binding</keyword>
<evidence type="ECO:0000256" key="4">
    <source>
        <dbReference type="ARBA" id="ARBA00022673"/>
    </source>
</evidence>
<keyword evidence="7" id="KW-0677">Repeat</keyword>
<evidence type="ECO:0000256" key="3">
    <source>
        <dbReference type="ARBA" id="ARBA00022568"/>
    </source>
</evidence>
<evidence type="ECO:0000256" key="2">
    <source>
        <dbReference type="ARBA" id="ARBA00022448"/>
    </source>
</evidence>
<evidence type="ECO:0000256" key="12">
    <source>
        <dbReference type="ARBA" id="ARBA00023136"/>
    </source>
</evidence>
<proteinExistence type="inferred from homology"/>
<evidence type="ECO:0000256" key="11">
    <source>
        <dbReference type="ARBA" id="ARBA00023065"/>
    </source>
</evidence>
<feature type="non-terminal residue" evidence="19">
    <location>
        <position position="1443"/>
    </location>
</feature>
<dbReference type="InterPro" id="IPR050599">
    <property type="entry name" value="VDCC_alpha-1_subunit"/>
</dbReference>
<feature type="transmembrane region" description="Helical" evidence="17">
    <location>
        <begin position="393"/>
        <end position="410"/>
    </location>
</feature>
<feature type="binding site" evidence="14">
    <location>
        <position position="1168"/>
    </location>
    <ligand>
        <name>Ca(2+)</name>
        <dbReference type="ChEBI" id="CHEBI:29108"/>
    </ligand>
</feature>
<dbReference type="PANTHER" id="PTHR45628:SF1">
    <property type="entry name" value="VOLTAGE-DEPENDENT CALCIUM CHANNEL TYPE D SUBUNIT ALPHA-1"/>
    <property type="match status" value="1"/>
</dbReference>
<dbReference type="GO" id="GO:0034702">
    <property type="term" value="C:monoatomic ion channel complex"/>
    <property type="evidence" value="ECO:0007669"/>
    <property type="project" value="UniProtKB-KW"/>
</dbReference>
<feature type="domain" description="Ion transport" evidence="18">
    <location>
        <begin position="917"/>
        <end position="1036"/>
    </location>
</feature>
<dbReference type="FunFam" id="1.20.120.350:FF:000006">
    <property type="entry name" value="Voltage-dependent L-type calcium channel subunit alpha"/>
    <property type="match status" value="1"/>
</dbReference>
<keyword evidence="4 15" id="KW-0107">Calcium channel</keyword>
<dbReference type="Gene3D" id="6.10.250.2500">
    <property type="match status" value="1"/>
</dbReference>
<keyword evidence="20" id="KW-1185">Reference proteome</keyword>
<evidence type="ECO:0000256" key="16">
    <source>
        <dbReference type="SAM" id="MobiDB-lite"/>
    </source>
</evidence>
<evidence type="ECO:0000256" key="13">
    <source>
        <dbReference type="ARBA" id="ARBA00023303"/>
    </source>
</evidence>
<organism evidence="19 20">
    <name type="scientific">Cichlidogyrus casuarinus</name>
    <dbReference type="NCBI Taxonomy" id="1844966"/>
    <lineage>
        <taxon>Eukaryota</taxon>
        <taxon>Metazoa</taxon>
        <taxon>Spiralia</taxon>
        <taxon>Lophotrochozoa</taxon>
        <taxon>Platyhelminthes</taxon>
        <taxon>Monogenea</taxon>
        <taxon>Monopisthocotylea</taxon>
        <taxon>Dactylogyridea</taxon>
        <taxon>Ancyrocephalidae</taxon>
        <taxon>Cichlidogyrus</taxon>
    </lineage>
</organism>
<dbReference type="Pfam" id="PF00520">
    <property type="entry name" value="Ion_trans"/>
    <property type="match status" value="4"/>
</dbReference>
<gene>
    <name evidence="19" type="ORF">Ciccas_002588</name>
</gene>
<dbReference type="InterPro" id="IPR005821">
    <property type="entry name" value="Ion_trans_dom"/>
</dbReference>
<feature type="region of interest" description="Disordered" evidence="16">
    <location>
        <begin position="802"/>
        <end position="822"/>
    </location>
</feature>
<evidence type="ECO:0000256" key="1">
    <source>
        <dbReference type="ARBA" id="ARBA00004141"/>
    </source>
</evidence>
<feature type="transmembrane region" description="Helical" evidence="17">
    <location>
        <begin position="238"/>
        <end position="256"/>
    </location>
</feature>
<feature type="transmembrane region" description="Helical" evidence="17">
    <location>
        <begin position="602"/>
        <end position="623"/>
    </location>
</feature>
<keyword evidence="5 17" id="KW-0812">Transmembrane</keyword>
<protein>
    <recommendedName>
        <fullName evidence="15">Voltage-dependent L-type calcium channel subunit alpha</fullName>
    </recommendedName>
</protein>
<keyword evidence="11" id="KW-0406">Ion transport</keyword>
<evidence type="ECO:0000256" key="7">
    <source>
        <dbReference type="ARBA" id="ARBA00022737"/>
    </source>
</evidence>
<feature type="transmembrane region" description="Helical" evidence="17">
    <location>
        <begin position="205"/>
        <end position="226"/>
    </location>
</feature>
<feature type="region of interest" description="Disordered" evidence="16">
    <location>
        <begin position="848"/>
        <end position="877"/>
    </location>
</feature>
<evidence type="ECO:0000256" key="15">
    <source>
        <dbReference type="RuleBase" id="RU003808"/>
    </source>
</evidence>
<feature type="transmembrane region" description="Helical" evidence="17">
    <location>
        <begin position="950"/>
        <end position="968"/>
    </location>
</feature>
<sequence>MSYGFNPHNHVPENTYFDGHDETEVDYNNYYDYHDQEAYNYDYHDTFDHEYPDDYQSSYKPGRSEIEILYNNDEVHQPLVADRNQKSPDAPNGILGIAAAAANQQGKSLNLATLGLAAAQTTNTRKRVQTSGRSQNQHARPERSLYLLTLKNPFRKLCIRIVEWKPFEYLILLTILSNCMALGLHTPYPEHDSNNINTRMEQIEVIFMVIFTIECFLKIIAFGFAMHPGAYLRNMWNFLDFIIVAFGLLQAALQSISDSYDTKDSKDKKTLDVKVFRAFRVLRPLRLVSGLPSLQVVLNSIIRAMIPLLHIALLVIFVILIYAIIGLESFCGKLHHTCYHRITGAMMMNPILCAPTPPDSCPQDYICWDPKNSADGGVRWSGPNEGITNFDNIGFAMLTVFQCITMEGWTQVLYWIKGSSTSPIETTMCIIYFISLIIIGAFFVMNLVLGVLSGEFSKEREKAKKRGQYQKAREQMQFAEDVQGYLDWINAAEDISDDEDNALKDAEKHGRFKICTACCGANTNDQGAEFDEDDDYSDHGVESGIRSQANRQQQYFFCIPLKGMIKSHAFYWLVIILVLMNTMVLTSEHYGQPDWLETFQDAANIVFVALFTMEMLIKMYTLGLRCYFDFMFNRFDFFVVICSIFELVLTKTGLLPPLGVSVLRCARLLRVFKVTSAWDSLRNLVGSLLASMKSIVSLLVLLFLFILIFALLGMQIFGAKLAVANEERPRANFDSFVQSLLTVFQILTGEDWNVAMYTGMKAFDANFRFLICLYYVLLFICGNYILLNVFLAIAVDNLADTGGGEGEKEEPNKSEEASQAEAKYGAVKTKKDEFTNVNAMLDQLNLDPIEEEEGNADEAKKEEEDEDKAGQDEVAIPLPGHEEELNSKIKPIPEASSFFIFSTTNPVRRFCHYLCNHPYFGNIILLCILVSSAMLAAEDPLKADSHQNKILNYFDIFFTSVFTIEIILKMITDGCFLHKGAFCRNPNNILDLFVVILSIVSSKLVGEKFSAMKILRVSRVLRPLRAINRAKGLKGFQDSNLVASFVTVAGHRDFTSRSDVPFHGLGMTWRVVQCVVVAVKSIGNIMLVTFLLEFMFGVIGVQLFKGKFWKCSDPSKLTRPDCQGYIIEYQDSDMQRPKVSPRQWTLDALNYDHVGNAMLTLFVVSTFEGWPDLLYNSIDSWAEDRGPMENKRQVVSIFYVTYIVVIAFFMINIFVGFVIVTFQQEGEEEYKNCELDKNQASAKSRELLDYEFSAVIQVDLLFSNTSSKVWPTESDLLKLESTNENIILYTARSSSTNGTLLILKQNSSTLFNRSKPFEFDTAYHFTFHSEPVLVRYLNITEICLSRTDENCSLTIQVIENLSKNQRLYVRSAETEAEEEQVQTKLATTDTSSNVNIGAIVGGSIGGAVGLIILIVIAVFVYRYCKVYRDQHAEYRPNRRKSDA</sequence>
<evidence type="ECO:0000259" key="18">
    <source>
        <dbReference type="Pfam" id="PF00520"/>
    </source>
</evidence>
<dbReference type="FunFam" id="1.10.287.70:FF:000007">
    <property type="entry name" value="Voltage-dependent L-type calcium channel subunit alpha"/>
    <property type="match status" value="1"/>
</dbReference>
<dbReference type="FunFam" id="1.10.287.70:FF:000107">
    <property type="entry name" value="Voltage-dependent L-type calcium channel subunit alpha"/>
    <property type="match status" value="1"/>
</dbReference>
<feature type="transmembrane region" description="Helical" evidence="17">
    <location>
        <begin position="988"/>
        <end position="1006"/>
    </location>
</feature>
<accession>A0ABD2QHF2</accession>
<evidence type="ECO:0000313" key="19">
    <source>
        <dbReference type="EMBL" id="KAL3318747.1"/>
    </source>
</evidence>
<dbReference type="GO" id="GO:0046872">
    <property type="term" value="F:metal ion binding"/>
    <property type="evidence" value="ECO:0007669"/>
    <property type="project" value="UniProtKB-KW"/>
</dbReference>
<keyword evidence="8 14" id="KW-0106">Calcium</keyword>
<reference evidence="19 20" key="1">
    <citation type="submission" date="2024-11" db="EMBL/GenBank/DDBJ databases">
        <title>Adaptive evolution of stress response genes in parasites aligns with host niche diversity.</title>
        <authorList>
            <person name="Hahn C."/>
            <person name="Resl P."/>
        </authorList>
    </citation>
    <scope>NUCLEOTIDE SEQUENCE [LARGE SCALE GENOMIC DNA]</scope>
    <source>
        <strain evidence="19">EGGRZ-B1_66</strain>
        <tissue evidence="19">Body</tissue>
    </source>
</reference>
<dbReference type="FunFam" id="1.10.287.70:FF:000117">
    <property type="entry name" value="Voltage-gated Ca2+ channel, alpha subunit"/>
    <property type="match status" value="1"/>
</dbReference>
<dbReference type="SUPFAM" id="SSF81324">
    <property type="entry name" value="Voltage-gated potassium channels"/>
    <property type="match status" value="3"/>
</dbReference>
<dbReference type="Gene3D" id="1.10.287.70">
    <property type="match status" value="3"/>
</dbReference>
<dbReference type="FunFam" id="1.20.120.350:FF:000001">
    <property type="entry name" value="Voltage-dependent L-type calcium channel subunit alpha"/>
    <property type="match status" value="1"/>
</dbReference>
<keyword evidence="3 15" id="KW-0109">Calcium transport</keyword>
<comment type="subcellular location">
    <subcellularLocation>
        <location evidence="1 15">Membrane</location>
        <topology evidence="1 15">Multi-pass membrane protein</topology>
    </subcellularLocation>
</comment>